<dbReference type="AlphaFoldDB" id="A0A8J5ZBS4"/>
<reference evidence="1 2" key="1">
    <citation type="journal article" date="2021" name="bioRxiv">
        <title>The Gossypium anomalum genome as a resource for cotton improvement and evolutionary analysis of hybrid incompatibility.</title>
        <authorList>
            <person name="Grover C.E."/>
            <person name="Yuan D."/>
            <person name="Arick M.A."/>
            <person name="Miller E.R."/>
            <person name="Hu G."/>
            <person name="Peterson D.G."/>
            <person name="Wendel J.F."/>
            <person name="Udall J.A."/>
        </authorList>
    </citation>
    <scope>NUCLEOTIDE SEQUENCE [LARGE SCALE GENOMIC DNA]</scope>
    <source>
        <strain evidence="1">JFW-Udall</strain>
        <tissue evidence="1">Leaf</tissue>
    </source>
</reference>
<dbReference type="EMBL" id="JAHUZN010000001">
    <property type="protein sequence ID" value="KAG8503996.1"/>
    <property type="molecule type" value="Genomic_DNA"/>
</dbReference>
<comment type="caution">
    <text evidence="1">The sequence shown here is derived from an EMBL/GenBank/DDBJ whole genome shotgun (WGS) entry which is preliminary data.</text>
</comment>
<organism evidence="1 2">
    <name type="scientific">Gossypium anomalum</name>
    <dbReference type="NCBI Taxonomy" id="47600"/>
    <lineage>
        <taxon>Eukaryota</taxon>
        <taxon>Viridiplantae</taxon>
        <taxon>Streptophyta</taxon>
        <taxon>Embryophyta</taxon>
        <taxon>Tracheophyta</taxon>
        <taxon>Spermatophyta</taxon>
        <taxon>Magnoliopsida</taxon>
        <taxon>eudicotyledons</taxon>
        <taxon>Gunneridae</taxon>
        <taxon>Pentapetalae</taxon>
        <taxon>rosids</taxon>
        <taxon>malvids</taxon>
        <taxon>Malvales</taxon>
        <taxon>Malvaceae</taxon>
        <taxon>Malvoideae</taxon>
        <taxon>Gossypium</taxon>
    </lineage>
</organism>
<evidence type="ECO:0000313" key="1">
    <source>
        <dbReference type="EMBL" id="KAG8503996.1"/>
    </source>
</evidence>
<protein>
    <submittedName>
        <fullName evidence="1">Uncharacterized protein</fullName>
    </submittedName>
</protein>
<evidence type="ECO:0000313" key="2">
    <source>
        <dbReference type="Proteomes" id="UP000701853"/>
    </source>
</evidence>
<dbReference type="OrthoDB" id="1733577at2759"/>
<accession>A0A8J5ZBS4</accession>
<proteinExistence type="predicted"/>
<sequence length="90" mass="10057">MGYFKKRGFGTLCKVLVSISLGGAPFDDCGLNIDFVLELEAPLHPSSQVIRYRKFIRRVSHVMLLVSPNRFLVSVNQDSPSREGRAFTLG</sequence>
<name>A0A8J5ZBS4_9ROSI</name>
<keyword evidence="2" id="KW-1185">Reference proteome</keyword>
<gene>
    <name evidence="1" type="ORF">CXB51_002308</name>
</gene>
<dbReference type="Proteomes" id="UP000701853">
    <property type="component" value="Chromosome 1"/>
</dbReference>